<dbReference type="GO" id="GO:0015020">
    <property type="term" value="F:glucuronosyltransferase activity"/>
    <property type="evidence" value="ECO:0007669"/>
    <property type="project" value="UniProtKB-EC"/>
</dbReference>
<proteinExistence type="inferred from homology"/>
<dbReference type="EMBL" id="CAJNOR010010443">
    <property type="protein sequence ID" value="CAF1653877.1"/>
    <property type="molecule type" value="Genomic_DNA"/>
</dbReference>
<sequence>MKLYAPPSRLLFVSIPNYSHISALTSIARDLPSHHQISFAVFEENIQLIREKLESYRPVTIISMGHLSKSRKSYAKPDDESNLAFLHRVVFSNIVNDYKQIHNVLFDHLQKNSYDMMIVDMFVYAAQDLAYDLHIPMVIHSVSYLNEDLTLPSWIPRGIDTLTYQQLQNSFLKRFYNSIVMPLMMIYYLKSREYQLNQIQMELNRTVTRSTLGLCTQHWSRFPVIFYTSITLEFRYRYPPNYHFIGFLLENQTSDQIENEKESNLVNTYVTFGTLTVLHETIWKEIANTLDFVSQMRLLLVIPQQPIRIKIQSLLSSKINVLSRVLVVPWIEQKRVLTHHSVHLFITHGGLNSVGEAIYAHVPLIILPGFADQFTNAAKVEETKLGHFLYRNMVTSVGIVEKIKLIHDDYDQYVQRLRRFHQVSLFEGGAERAAQLIDEWLLTGYSHLITHEHELSYLIQNSLDIWLTLFAGFLLFIYLFFRIIKSIFCRQQSITKHKTD</sequence>
<dbReference type="Proteomes" id="UP000663828">
    <property type="component" value="Unassembled WGS sequence"/>
</dbReference>
<comment type="subcellular location">
    <subcellularLocation>
        <location evidence="5">Membrane</location>
        <topology evidence="5">Single-pass membrane protein</topology>
    </subcellularLocation>
</comment>
<dbReference type="InterPro" id="IPR050271">
    <property type="entry name" value="UDP-glycosyltransferase"/>
</dbReference>
<dbReference type="InterPro" id="IPR035595">
    <property type="entry name" value="UDP_glycos_trans_CS"/>
</dbReference>
<dbReference type="PANTHER" id="PTHR48043:SF145">
    <property type="entry name" value="FI06409P-RELATED"/>
    <property type="match status" value="1"/>
</dbReference>
<comment type="similarity">
    <text evidence="1 4">Belongs to the UDP-glycosyltransferase family.</text>
</comment>
<protein>
    <recommendedName>
        <fullName evidence="5">UDP-glucuronosyltransferase</fullName>
        <ecNumber evidence="5">2.4.1.17</ecNumber>
    </recommendedName>
</protein>
<dbReference type="AlphaFoldDB" id="A0A816EU61"/>
<evidence type="ECO:0000256" key="3">
    <source>
        <dbReference type="ARBA" id="ARBA00022679"/>
    </source>
</evidence>
<dbReference type="InterPro" id="IPR002213">
    <property type="entry name" value="UDP_glucos_trans"/>
</dbReference>
<keyword evidence="5" id="KW-0812">Transmembrane</keyword>
<feature type="transmembrane region" description="Helical" evidence="5">
    <location>
        <begin position="465"/>
        <end position="484"/>
    </location>
</feature>
<dbReference type="Gene3D" id="3.40.50.2000">
    <property type="entry name" value="Glycogen Phosphorylase B"/>
    <property type="match status" value="2"/>
</dbReference>
<keyword evidence="7" id="KW-1185">Reference proteome</keyword>
<evidence type="ECO:0000256" key="2">
    <source>
        <dbReference type="ARBA" id="ARBA00022676"/>
    </source>
</evidence>
<dbReference type="PANTHER" id="PTHR48043">
    <property type="entry name" value="EG:EG0003.4 PROTEIN-RELATED"/>
    <property type="match status" value="1"/>
</dbReference>
<evidence type="ECO:0000256" key="4">
    <source>
        <dbReference type="RuleBase" id="RU003718"/>
    </source>
</evidence>
<comment type="caution">
    <text evidence="6">The sequence shown here is derived from an EMBL/GenBank/DDBJ whole genome shotgun (WGS) entry which is preliminary data.</text>
</comment>
<dbReference type="CDD" id="cd03784">
    <property type="entry name" value="GT1_Gtf-like"/>
    <property type="match status" value="1"/>
</dbReference>
<keyword evidence="3 4" id="KW-0808">Transferase</keyword>
<dbReference type="PROSITE" id="PS00375">
    <property type="entry name" value="UDPGT"/>
    <property type="match status" value="1"/>
</dbReference>
<organism evidence="6 7">
    <name type="scientific">Adineta ricciae</name>
    <name type="common">Rotifer</name>
    <dbReference type="NCBI Taxonomy" id="249248"/>
    <lineage>
        <taxon>Eukaryota</taxon>
        <taxon>Metazoa</taxon>
        <taxon>Spiralia</taxon>
        <taxon>Gnathifera</taxon>
        <taxon>Rotifera</taxon>
        <taxon>Eurotatoria</taxon>
        <taxon>Bdelloidea</taxon>
        <taxon>Adinetida</taxon>
        <taxon>Adinetidae</taxon>
        <taxon>Adineta</taxon>
    </lineage>
</organism>
<dbReference type="GO" id="GO:0016020">
    <property type="term" value="C:membrane"/>
    <property type="evidence" value="ECO:0007669"/>
    <property type="project" value="UniProtKB-SubCell"/>
</dbReference>
<evidence type="ECO:0000256" key="5">
    <source>
        <dbReference type="RuleBase" id="RU362059"/>
    </source>
</evidence>
<reference evidence="6" key="1">
    <citation type="submission" date="2021-02" db="EMBL/GenBank/DDBJ databases">
        <authorList>
            <person name="Nowell W R."/>
        </authorList>
    </citation>
    <scope>NUCLEOTIDE SEQUENCE</scope>
</reference>
<name>A0A816EU61_ADIRI</name>
<keyword evidence="5" id="KW-1133">Transmembrane helix</keyword>
<keyword evidence="5" id="KW-0472">Membrane</keyword>
<evidence type="ECO:0000256" key="1">
    <source>
        <dbReference type="ARBA" id="ARBA00009995"/>
    </source>
</evidence>
<dbReference type="Pfam" id="PF00201">
    <property type="entry name" value="UDPGT"/>
    <property type="match status" value="1"/>
</dbReference>
<evidence type="ECO:0000313" key="6">
    <source>
        <dbReference type="EMBL" id="CAF1653877.1"/>
    </source>
</evidence>
<gene>
    <name evidence="6" type="ORF">XAT740_LOCUS55532</name>
</gene>
<keyword evidence="2 4" id="KW-0328">Glycosyltransferase</keyword>
<dbReference type="SUPFAM" id="SSF53756">
    <property type="entry name" value="UDP-Glycosyltransferase/glycogen phosphorylase"/>
    <property type="match status" value="1"/>
</dbReference>
<accession>A0A816EU61</accession>
<comment type="catalytic activity">
    <reaction evidence="5">
        <text>glucuronate acceptor + UDP-alpha-D-glucuronate = acceptor beta-D-glucuronoside + UDP + H(+)</text>
        <dbReference type="Rhea" id="RHEA:21032"/>
        <dbReference type="ChEBI" id="CHEBI:15378"/>
        <dbReference type="ChEBI" id="CHEBI:58052"/>
        <dbReference type="ChEBI" id="CHEBI:58223"/>
        <dbReference type="ChEBI" id="CHEBI:132367"/>
        <dbReference type="ChEBI" id="CHEBI:132368"/>
        <dbReference type="EC" id="2.4.1.17"/>
    </reaction>
</comment>
<evidence type="ECO:0000313" key="7">
    <source>
        <dbReference type="Proteomes" id="UP000663828"/>
    </source>
</evidence>
<dbReference type="EC" id="2.4.1.17" evidence="5"/>